<dbReference type="RefSeq" id="WP_269422388.1">
    <property type="nucleotide sequence ID" value="NZ_JAPWGY010000002.1"/>
</dbReference>
<sequence length="750" mass="84236">MSSSADSVPSGEIRDIRLVDALSDRYLSYALSTIMSRSLPDVRDGLKPVHRRLLFAMRQLKLDPGSGYKKSARVVGDVIGKFHPHGDQSIYDALVRLAQEFSLRYPLIDGQGNFGNIDGDNAAAMRYTEARLTDVAGELLRGIDEDTVEMRPTYDGEAEEPCVLPSAFPNLLANGSQGIAVGMATSIPPHNVGEICDALLYMIKVPNVGFEKLVDFIPGPDFPTGGILVEGRDSILQTYSTGRGSFRVRARWETEDLKGGLYQIVITEIPFQVQKSKLIEKIAELINNKKLFLLNDVRDESAEDIRVVLEPKSRNVDPAVLMESLFKQTELEARASLNMNVLDADQTPRVMNLKEVLQAFLDHRHEMLVRSSRFRLGKIANRLEVLEGYLIAYLNLDEVIRIIREEDKAKQALIARFKLTDVQAEAILNMRLRALRKLEEIAIRDEHAALTAEKLDLEDILAREERRWEIVSDQIKDLRKAYGQKTELGRRRTDISDMPDDVVVPLEAVIEREPLTILCSEKGWIRAMKGHQEDTGEAKYKEGDSGRFFIHAQTTDRLLIFASNGRFYTLGADKLPGGRGFGEPLRLMLELPNDEDIVDILVYRPDQMLLLASSDGRGFQISENDVIAQTRTGKQILNLGEGAQAMICYQIGEKDDMVAVIGENRKLLVFKLEELPEMARGRGVIFQKYRDGGLSDIKTFRSGTEKGEGLTWTDTSGRTWTRTEIIDWLGRRASAGRLPPTGFPRNNKFG</sequence>
<comment type="subunit">
    <text evidence="7">Heterotetramer composed of ParC and ParE.</text>
</comment>
<evidence type="ECO:0000256" key="1">
    <source>
        <dbReference type="ARBA" id="ARBA00000185"/>
    </source>
</evidence>
<dbReference type="PROSITE" id="PS52040">
    <property type="entry name" value="TOPO_IIA"/>
    <property type="match status" value="1"/>
</dbReference>
<dbReference type="NCBIfam" id="NF004044">
    <property type="entry name" value="PRK05561.1"/>
    <property type="match status" value="1"/>
</dbReference>
<reference evidence="10" key="1">
    <citation type="submission" date="2022-12" db="EMBL/GenBank/DDBJ databases">
        <title>Bacterial isolates from different developmental stages of Nematostella vectensis.</title>
        <authorList>
            <person name="Fraune S."/>
        </authorList>
    </citation>
    <scope>NUCLEOTIDE SEQUENCE</scope>
    <source>
        <strain evidence="10">G21630-S1</strain>
    </source>
</reference>
<dbReference type="EC" id="5.6.2.2" evidence="7"/>
<dbReference type="InterPro" id="IPR013757">
    <property type="entry name" value="Topo_IIA_A_a_sf"/>
</dbReference>
<proteinExistence type="inferred from homology"/>
<comment type="similarity">
    <text evidence="7">Belongs to the type II topoisomerase GyrA/ParC subunit family. ParC type 1 subfamily.</text>
</comment>
<evidence type="ECO:0000313" key="10">
    <source>
        <dbReference type="EMBL" id="MCZ4280177.1"/>
    </source>
</evidence>
<keyword evidence="5 7" id="KW-0472">Membrane</keyword>
<dbReference type="EMBL" id="JAPWGY010000002">
    <property type="protein sequence ID" value="MCZ4280177.1"/>
    <property type="molecule type" value="Genomic_DNA"/>
</dbReference>
<feature type="active site" description="O-(5'-phospho-DNA)-tyrosine intermediate" evidence="7 8">
    <location>
        <position position="127"/>
    </location>
</feature>
<evidence type="ECO:0000256" key="5">
    <source>
        <dbReference type="ARBA" id="ARBA00023136"/>
    </source>
</evidence>
<dbReference type="HAMAP" id="MF_00936">
    <property type="entry name" value="ParC_type1"/>
    <property type="match status" value="1"/>
</dbReference>
<feature type="domain" description="Topo IIA-type catalytic" evidence="9">
    <location>
        <begin position="39"/>
        <end position="503"/>
    </location>
</feature>
<dbReference type="Gene3D" id="3.30.1360.40">
    <property type="match status" value="1"/>
</dbReference>
<evidence type="ECO:0000256" key="3">
    <source>
        <dbReference type="ARBA" id="ARBA00023029"/>
    </source>
</evidence>
<dbReference type="PANTHER" id="PTHR43493">
    <property type="entry name" value="DNA GYRASE/TOPOISOMERASE SUBUNIT A"/>
    <property type="match status" value="1"/>
</dbReference>
<keyword evidence="6 7" id="KW-0413">Isomerase</keyword>
<gene>
    <name evidence="7 10" type="primary">parC</name>
    <name evidence="10" type="ORF">O4H49_05285</name>
</gene>
<dbReference type="Gene3D" id="1.10.268.10">
    <property type="entry name" value="Topoisomerase, domain 3"/>
    <property type="match status" value="1"/>
</dbReference>
<protein>
    <recommendedName>
        <fullName evidence="7">DNA topoisomerase 4 subunit A</fullName>
        <ecNumber evidence="7">5.6.2.2</ecNumber>
    </recommendedName>
    <alternativeName>
        <fullName evidence="7">Topoisomerase IV subunit A</fullName>
    </alternativeName>
</protein>
<dbReference type="InterPro" id="IPR050220">
    <property type="entry name" value="Type_II_DNA_Topoisomerases"/>
</dbReference>
<evidence type="ECO:0000256" key="6">
    <source>
        <dbReference type="ARBA" id="ARBA00023235"/>
    </source>
</evidence>
<keyword evidence="2 7" id="KW-1003">Cell membrane</keyword>
<evidence type="ECO:0000256" key="8">
    <source>
        <dbReference type="PROSITE-ProRule" id="PRU01384"/>
    </source>
</evidence>
<dbReference type="InterPro" id="IPR035516">
    <property type="entry name" value="Gyrase/topoIV_suA_C"/>
</dbReference>
<comment type="function">
    <text evidence="7">Topoisomerase IV is essential for chromosome segregation. It relaxes supercoiled DNA. Performs the decatenation events required during the replication of a circular DNA molecule.</text>
</comment>
<dbReference type="Pfam" id="PF00521">
    <property type="entry name" value="DNA_topoisoIV"/>
    <property type="match status" value="1"/>
</dbReference>
<dbReference type="InterPro" id="IPR013760">
    <property type="entry name" value="Topo_IIA-like_dom_sf"/>
</dbReference>
<name>A0ABT4LGE9_9PROT</name>
<keyword evidence="3 7" id="KW-0799">Topoisomerase</keyword>
<dbReference type="PANTHER" id="PTHR43493:SF1">
    <property type="entry name" value="DNA TOPOISOMERASE 4 SUBUNIT A"/>
    <property type="match status" value="1"/>
</dbReference>
<feature type="site" description="Interaction with DNA" evidence="7">
    <location>
        <position position="47"/>
    </location>
</feature>
<dbReference type="InterPro" id="IPR002205">
    <property type="entry name" value="Topo_IIA_dom_A"/>
</dbReference>
<comment type="catalytic activity">
    <reaction evidence="1 7 8">
        <text>ATP-dependent breakage, passage and rejoining of double-stranded DNA.</text>
        <dbReference type="EC" id="5.6.2.2"/>
    </reaction>
</comment>
<evidence type="ECO:0000256" key="2">
    <source>
        <dbReference type="ARBA" id="ARBA00022475"/>
    </source>
</evidence>
<keyword evidence="4 7" id="KW-0238">DNA-binding</keyword>
<dbReference type="SUPFAM" id="SSF56719">
    <property type="entry name" value="Type II DNA topoisomerase"/>
    <property type="match status" value="1"/>
</dbReference>
<dbReference type="InterPro" id="IPR006691">
    <property type="entry name" value="GyrA/parC_rep"/>
</dbReference>
<dbReference type="Pfam" id="PF03989">
    <property type="entry name" value="DNA_gyraseA_C"/>
    <property type="match status" value="3"/>
</dbReference>
<accession>A0ABT4LGE9</accession>
<dbReference type="CDD" id="cd00187">
    <property type="entry name" value="TOP4c"/>
    <property type="match status" value="1"/>
</dbReference>
<feature type="site" description="Interaction with DNA" evidence="7">
    <location>
        <position position="85"/>
    </location>
</feature>
<dbReference type="GO" id="GO:0003918">
    <property type="term" value="F:DNA topoisomerase type II (double strand cut, ATP-hydrolyzing) activity"/>
    <property type="evidence" value="ECO:0007669"/>
    <property type="project" value="UniProtKB-EC"/>
</dbReference>
<dbReference type="SUPFAM" id="SSF101904">
    <property type="entry name" value="GyrA/ParC C-terminal domain-like"/>
    <property type="match status" value="1"/>
</dbReference>
<feature type="site" description="Interaction with DNA" evidence="7">
    <location>
        <position position="83"/>
    </location>
</feature>
<evidence type="ECO:0000256" key="7">
    <source>
        <dbReference type="HAMAP-Rule" id="MF_00936"/>
    </source>
</evidence>
<keyword evidence="11" id="KW-1185">Reference proteome</keyword>
<dbReference type="InterPro" id="IPR005742">
    <property type="entry name" value="TopoIV_A_Gneg"/>
</dbReference>
<dbReference type="Gene3D" id="3.90.199.10">
    <property type="entry name" value="Topoisomerase II, domain 5"/>
    <property type="match status" value="1"/>
</dbReference>
<dbReference type="Gene3D" id="2.120.10.90">
    <property type="entry name" value="DNA gyrase/topoisomerase IV, subunit A, C-terminal"/>
    <property type="match status" value="1"/>
</dbReference>
<evidence type="ECO:0000259" key="9">
    <source>
        <dbReference type="PROSITE" id="PS52040"/>
    </source>
</evidence>
<dbReference type="InterPro" id="IPR013758">
    <property type="entry name" value="Topo_IIA_A/C_ab"/>
</dbReference>
<dbReference type="SMART" id="SM00434">
    <property type="entry name" value="TOP4c"/>
    <property type="match status" value="1"/>
</dbReference>
<organism evidence="10 11">
    <name type="scientific">Kiloniella laminariae</name>
    <dbReference type="NCBI Taxonomy" id="454162"/>
    <lineage>
        <taxon>Bacteria</taxon>
        <taxon>Pseudomonadati</taxon>
        <taxon>Pseudomonadota</taxon>
        <taxon>Alphaproteobacteria</taxon>
        <taxon>Rhodospirillales</taxon>
        <taxon>Kiloniellaceae</taxon>
        <taxon>Kiloniella</taxon>
    </lineage>
</organism>
<comment type="caution">
    <text evidence="10">The sequence shown here is derived from an EMBL/GenBank/DDBJ whole genome shotgun (WGS) entry which is preliminary data.</text>
</comment>
<comment type="subcellular location">
    <subcellularLocation>
        <location evidence="7">Cell membrane</location>
        <topology evidence="7">Peripheral membrane protein</topology>
    </subcellularLocation>
</comment>
<evidence type="ECO:0000313" key="11">
    <source>
        <dbReference type="Proteomes" id="UP001069802"/>
    </source>
</evidence>
<dbReference type="NCBIfam" id="TIGR01062">
    <property type="entry name" value="parC_Gneg"/>
    <property type="match status" value="1"/>
</dbReference>
<feature type="site" description="Transition state stabilizer" evidence="7">
    <location>
        <position position="126"/>
    </location>
</feature>
<evidence type="ECO:0000256" key="4">
    <source>
        <dbReference type="ARBA" id="ARBA00023125"/>
    </source>
</evidence>
<dbReference type="Proteomes" id="UP001069802">
    <property type="component" value="Unassembled WGS sequence"/>
</dbReference>